<feature type="domain" description="Phosphoribosyltransferase" evidence="1">
    <location>
        <begin position="10"/>
        <end position="178"/>
    </location>
</feature>
<sequence length="223" mass="24603">MDKYSNRREAGKFLAKQLSDYANDPDVIVLALPRGGVPVAYEVAKALSVPLDVYIVRKLGVPGHEELAMGALASGGTMIFNEEIINTLFISEDAINQVIQAEENELKRREQIYRGKRPFPDLSNKTIILVDDGIATGATMRAAINGLYKQNPARIIIAVPVAALSTYEEMSVLADSIICPLKPVNFHAVGLWYSDFSQTTDKEVTDLLARAHEHYIAEISTER</sequence>
<dbReference type="Gene3D" id="3.30.1310.20">
    <property type="entry name" value="PRTase-like"/>
    <property type="match status" value="1"/>
</dbReference>
<dbReference type="Pfam" id="PF00156">
    <property type="entry name" value="Pribosyltran"/>
    <property type="match status" value="1"/>
</dbReference>
<dbReference type="OrthoDB" id="9810066at2"/>
<accession>A0A0W0YXY5</accession>
<dbReference type="PATRIC" id="fig|452.5.peg.2635"/>
<proteinExistence type="predicted"/>
<gene>
    <name evidence="2" type="ORF">Lspi_2387</name>
</gene>
<evidence type="ECO:0000313" key="3">
    <source>
        <dbReference type="Proteomes" id="UP000054877"/>
    </source>
</evidence>
<dbReference type="AlphaFoldDB" id="A0A0W0YXY5"/>
<dbReference type="SUPFAM" id="SSF53271">
    <property type="entry name" value="PRTase-like"/>
    <property type="match status" value="1"/>
</dbReference>
<keyword evidence="2" id="KW-0808">Transferase</keyword>
<name>A0A0W0YXY5_LEGSP</name>
<dbReference type="Proteomes" id="UP000054877">
    <property type="component" value="Unassembled WGS sequence"/>
</dbReference>
<dbReference type="EMBL" id="LNYX01000031">
    <property type="protein sequence ID" value="KTD61757.1"/>
    <property type="molecule type" value="Genomic_DNA"/>
</dbReference>
<keyword evidence="3" id="KW-1185">Reference proteome</keyword>
<dbReference type="STRING" id="452.Lspi_2387"/>
<dbReference type="GO" id="GO:0016757">
    <property type="term" value="F:glycosyltransferase activity"/>
    <property type="evidence" value="ECO:0007669"/>
    <property type="project" value="UniProtKB-KW"/>
</dbReference>
<protein>
    <submittedName>
        <fullName evidence="2">Phosphoribosyltransferase</fullName>
    </submittedName>
</protein>
<dbReference type="Gene3D" id="3.40.50.2020">
    <property type="match status" value="1"/>
</dbReference>
<comment type="caution">
    <text evidence="2">The sequence shown here is derived from an EMBL/GenBank/DDBJ whole genome shotgun (WGS) entry which is preliminary data.</text>
</comment>
<dbReference type="InterPro" id="IPR000836">
    <property type="entry name" value="PRTase_dom"/>
</dbReference>
<organism evidence="2 3">
    <name type="scientific">Legionella spiritensis</name>
    <dbReference type="NCBI Taxonomy" id="452"/>
    <lineage>
        <taxon>Bacteria</taxon>
        <taxon>Pseudomonadati</taxon>
        <taxon>Pseudomonadota</taxon>
        <taxon>Gammaproteobacteria</taxon>
        <taxon>Legionellales</taxon>
        <taxon>Legionellaceae</taxon>
        <taxon>Legionella</taxon>
    </lineage>
</organism>
<evidence type="ECO:0000313" key="2">
    <source>
        <dbReference type="EMBL" id="KTD61757.1"/>
    </source>
</evidence>
<keyword evidence="2" id="KW-0328">Glycosyltransferase</keyword>
<dbReference type="CDD" id="cd06223">
    <property type="entry name" value="PRTases_typeI"/>
    <property type="match status" value="1"/>
</dbReference>
<dbReference type="RefSeq" id="WP_058484284.1">
    <property type="nucleotide sequence ID" value="NZ_CAAAII010000001.1"/>
</dbReference>
<reference evidence="2 3" key="1">
    <citation type="submission" date="2015-11" db="EMBL/GenBank/DDBJ databases">
        <title>Genomic analysis of 38 Legionella species identifies large and diverse effector repertoires.</title>
        <authorList>
            <person name="Burstein D."/>
            <person name="Amaro F."/>
            <person name="Zusman T."/>
            <person name="Lifshitz Z."/>
            <person name="Cohen O."/>
            <person name="Gilbert J.A."/>
            <person name="Pupko T."/>
            <person name="Shuman H.A."/>
            <person name="Segal G."/>
        </authorList>
    </citation>
    <scope>NUCLEOTIDE SEQUENCE [LARGE SCALE GENOMIC DNA]</scope>
    <source>
        <strain evidence="2 3">Mt.St.Helens-9</strain>
    </source>
</reference>
<evidence type="ECO:0000259" key="1">
    <source>
        <dbReference type="Pfam" id="PF00156"/>
    </source>
</evidence>
<dbReference type="InterPro" id="IPR029057">
    <property type="entry name" value="PRTase-like"/>
</dbReference>